<protein>
    <recommendedName>
        <fullName evidence="4">Lipoprotein</fullName>
    </recommendedName>
</protein>
<proteinExistence type="predicted"/>
<accession>A0A3R9Q5U0</accession>
<dbReference type="EMBL" id="RBVX01000004">
    <property type="protein sequence ID" value="RSL34213.1"/>
    <property type="molecule type" value="Genomic_DNA"/>
</dbReference>
<organism evidence="2 3">
    <name type="scientific">Salibacterium salarium</name>
    <dbReference type="NCBI Taxonomy" id="284579"/>
    <lineage>
        <taxon>Bacteria</taxon>
        <taxon>Bacillati</taxon>
        <taxon>Bacillota</taxon>
        <taxon>Bacilli</taxon>
        <taxon>Bacillales</taxon>
        <taxon>Bacillaceae</taxon>
    </lineage>
</organism>
<keyword evidence="1" id="KW-0732">Signal</keyword>
<evidence type="ECO:0000256" key="1">
    <source>
        <dbReference type="SAM" id="SignalP"/>
    </source>
</evidence>
<dbReference type="PROSITE" id="PS51257">
    <property type="entry name" value="PROKAR_LIPOPROTEIN"/>
    <property type="match status" value="1"/>
</dbReference>
<evidence type="ECO:0000313" key="2">
    <source>
        <dbReference type="EMBL" id="RSL34213.1"/>
    </source>
</evidence>
<comment type="caution">
    <text evidence="2">The sequence shown here is derived from an EMBL/GenBank/DDBJ whole genome shotgun (WGS) entry which is preliminary data.</text>
</comment>
<dbReference type="OrthoDB" id="2614098at2"/>
<keyword evidence="3" id="KW-1185">Reference proteome</keyword>
<evidence type="ECO:0008006" key="4">
    <source>
        <dbReference type="Google" id="ProtNLM"/>
    </source>
</evidence>
<sequence>MQKLLFVCVLVFLVTGCHSELSFSEMKAGKVKKEVQSFLESVEQDKGLYLYQADTAFYVFLNGKNPPEGEEAVWFNDFDVKSDGDIVTIDYDEEKLDTSDENEAQKQQRLYKIYRDKEYDVIKSMKNGESKSFDIVSGE</sequence>
<evidence type="ECO:0000313" key="3">
    <source>
        <dbReference type="Proteomes" id="UP000275076"/>
    </source>
</evidence>
<dbReference type="AlphaFoldDB" id="A0A3R9Q5U0"/>
<name>A0A3R9Q5U0_9BACI</name>
<reference evidence="2 3" key="1">
    <citation type="submission" date="2018-10" db="EMBL/GenBank/DDBJ databases">
        <title>Draft genome sequence of Bacillus salarius IM0101, isolated from a hypersaline soil in Inner Mongolia, China.</title>
        <authorList>
            <person name="Yamprayoonswat W."/>
            <person name="Boonvisut S."/>
            <person name="Jumpathong W."/>
            <person name="Sittihan S."/>
            <person name="Ruangsuj P."/>
            <person name="Wanthongcharoen S."/>
            <person name="Thongpramul N."/>
            <person name="Pimmason S."/>
            <person name="Yu B."/>
            <person name="Yasawong M."/>
        </authorList>
    </citation>
    <scope>NUCLEOTIDE SEQUENCE [LARGE SCALE GENOMIC DNA]</scope>
    <source>
        <strain evidence="2 3">IM0101</strain>
    </source>
</reference>
<feature type="chain" id="PRO_5039012108" description="Lipoprotein" evidence="1">
    <location>
        <begin position="20"/>
        <end position="139"/>
    </location>
</feature>
<gene>
    <name evidence="2" type="ORF">D7Z54_06525</name>
</gene>
<dbReference type="Proteomes" id="UP000275076">
    <property type="component" value="Unassembled WGS sequence"/>
</dbReference>
<dbReference type="RefSeq" id="WP_125555036.1">
    <property type="nucleotide sequence ID" value="NZ_RBVX01000004.1"/>
</dbReference>
<feature type="signal peptide" evidence="1">
    <location>
        <begin position="1"/>
        <end position="19"/>
    </location>
</feature>